<sequence>MSHLPAELCRDVFDYLDRPNLDKLNLVCRNLNYLLCNHYQKSPIRPIKMILASDYNLAISSSDQTKEKTIYRSTLGEMLDLLEPKYVRLQKFLLLWDNFMGGQDFKELARCRHAWTDANFSLTIF</sequence>
<dbReference type="SUPFAM" id="SSF81383">
    <property type="entry name" value="F-box domain"/>
    <property type="match status" value="1"/>
</dbReference>
<dbReference type="PROSITE" id="PS50181">
    <property type="entry name" value="FBOX"/>
    <property type="match status" value="1"/>
</dbReference>
<dbReference type="InterPro" id="IPR036047">
    <property type="entry name" value="F-box-like_dom_sf"/>
</dbReference>
<accession>A0A915CQ41</accession>
<dbReference type="WBParaSite" id="jg11440">
    <property type="protein sequence ID" value="jg11440"/>
    <property type="gene ID" value="jg11440"/>
</dbReference>
<evidence type="ECO:0000259" key="1">
    <source>
        <dbReference type="PROSITE" id="PS50181"/>
    </source>
</evidence>
<dbReference type="InterPro" id="IPR001810">
    <property type="entry name" value="F-box_dom"/>
</dbReference>
<reference evidence="3" key="1">
    <citation type="submission" date="2022-11" db="UniProtKB">
        <authorList>
            <consortium name="WormBaseParasite"/>
        </authorList>
    </citation>
    <scope>IDENTIFICATION</scope>
</reference>
<protein>
    <submittedName>
        <fullName evidence="3">F-box domain-containing protein</fullName>
    </submittedName>
</protein>
<feature type="domain" description="F-box" evidence="1">
    <location>
        <begin position="1"/>
        <end position="42"/>
    </location>
</feature>
<dbReference type="AlphaFoldDB" id="A0A915CQ41"/>
<evidence type="ECO:0000313" key="2">
    <source>
        <dbReference type="Proteomes" id="UP000887574"/>
    </source>
</evidence>
<name>A0A915CQ41_9BILA</name>
<keyword evidence="2" id="KW-1185">Reference proteome</keyword>
<evidence type="ECO:0000313" key="3">
    <source>
        <dbReference type="WBParaSite" id="jg11440"/>
    </source>
</evidence>
<dbReference type="Pfam" id="PF12937">
    <property type="entry name" value="F-box-like"/>
    <property type="match status" value="1"/>
</dbReference>
<dbReference type="Proteomes" id="UP000887574">
    <property type="component" value="Unplaced"/>
</dbReference>
<organism evidence="2 3">
    <name type="scientific">Ditylenchus dipsaci</name>
    <dbReference type="NCBI Taxonomy" id="166011"/>
    <lineage>
        <taxon>Eukaryota</taxon>
        <taxon>Metazoa</taxon>
        <taxon>Ecdysozoa</taxon>
        <taxon>Nematoda</taxon>
        <taxon>Chromadorea</taxon>
        <taxon>Rhabditida</taxon>
        <taxon>Tylenchina</taxon>
        <taxon>Tylenchomorpha</taxon>
        <taxon>Sphaerularioidea</taxon>
        <taxon>Anguinidae</taxon>
        <taxon>Anguininae</taxon>
        <taxon>Ditylenchus</taxon>
    </lineage>
</organism>
<proteinExistence type="predicted"/>